<dbReference type="AlphaFoldDB" id="A0AAD5LC39"/>
<dbReference type="CDD" id="cd06260">
    <property type="entry name" value="DUF820-like"/>
    <property type="match status" value="1"/>
</dbReference>
<reference evidence="2" key="1">
    <citation type="submission" date="2021-12" db="EMBL/GenBank/DDBJ databases">
        <title>Prjna785345.</title>
        <authorList>
            <person name="Rujirawat T."/>
            <person name="Krajaejun T."/>
        </authorList>
    </citation>
    <scope>NUCLEOTIDE SEQUENCE</scope>
    <source>
        <strain evidence="2">Pi057C3</strain>
    </source>
</reference>
<dbReference type="Gene3D" id="3.90.1570.10">
    <property type="entry name" value="tt1808, chain A"/>
    <property type="match status" value="1"/>
</dbReference>
<evidence type="ECO:0000313" key="3">
    <source>
        <dbReference type="Proteomes" id="UP001209570"/>
    </source>
</evidence>
<dbReference type="InterPro" id="IPR011335">
    <property type="entry name" value="Restrct_endonuc-II-like"/>
</dbReference>
<dbReference type="Proteomes" id="UP001209570">
    <property type="component" value="Unassembled WGS sequence"/>
</dbReference>
<gene>
    <name evidence="2" type="ORF">P43SY_001095</name>
</gene>
<dbReference type="InterPro" id="IPR008538">
    <property type="entry name" value="Uma2"/>
</dbReference>
<proteinExistence type="predicted"/>
<evidence type="ECO:0000313" key="2">
    <source>
        <dbReference type="EMBL" id="KAJ0393276.1"/>
    </source>
</evidence>
<protein>
    <recommendedName>
        <fullName evidence="4">Restriction endonuclease domain-containing protein</fullName>
    </recommendedName>
</protein>
<dbReference type="GO" id="GO:0006281">
    <property type="term" value="P:DNA repair"/>
    <property type="evidence" value="ECO:0007669"/>
    <property type="project" value="UniProtKB-ARBA"/>
</dbReference>
<name>A0AAD5LC39_PYTIN</name>
<feature type="region of interest" description="Disordered" evidence="1">
    <location>
        <begin position="1"/>
        <end position="20"/>
    </location>
</feature>
<dbReference type="EMBL" id="JAKCXM010000511">
    <property type="protein sequence ID" value="KAJ0393276.1"/>
    <property type="molecule type" value="Genomic_DNA"/>
</dbReference>
<dbReference type="InterPro" id="IPR012296">
    <property type="entry name" value="Nuclease_put_TT1808"/>
</dbReference>
<evidence type="ECO:0000256" key="1">
    <source>
        <dbReference type="SAM" id="MobiDB-lite"/>
    </source>
</evidence>
<accession>A0AAD5LC39</accession>
<comment type="caution">
    <text evidence="2">The sequence shown here is derived from an EMBL/GenBank/DDBJ whole genome shotgun (WGS) entry which is preliminary data.</text>
</comment>
<dbReference type="SUPFAM" id="SSF52980">
    <property type="entry name" value="Restriction endonuclease-like"/>
    <property type="match status" value="1"/>
</dbReference>
<sequence>MPPPSLSPCSSSSLDSDDERDLVHDPEALARLVADLRTNRYLCHQDNYPGVTVDDLNAYVTGNGPIYNPSFGSQCAFDVQDGFFDPCKEIDAKMVQVIECIQAQMRHWARISRFRGHVGGPSVGYSLDRTPVRRGGLERWDVLVRFPDVAYVTRWQHRSMSQEQMWSYCGAPFAPWVVANVDALSGPESRLAALDRQMRAEYLAHGVMMGWLIDPRPGRRQMIVYWRGARGQITRDPDTSWRNLDGGDVLPGFELSAGRLESVFEE</sequence>
<organism evidence="2 3">
    <name type="scientific">Pythium insidiosum</name>
    <name type="common">Pythiosis disease agent</name>
    <dbReference type="NCBI Taxonomy" id="114742"/>
    <lineage>
        <taxon>Eukaryota</taxon>
        <taxon>Sar</taxon>
        <taxon>Stramenopiles</taxon>
        <taxon>Oomycota</taxon>
        <taxon>Peronosporomycetes</taxon>
        <taxon>Pythiales</taxon>
        <taxon>Pythiaceae</taxon>
        <taxon>Pythium</taxon>
    </lineage>
</organism>
<keyword evidence="3" id="KW-1185">Reference proteome</keyword>
<evidence type="ECO:0008006" key="4">
    <source>
        <dbReference type="Google" id="ProtNLM"/>
    </source>
</evidence>